<reference evidence="6" key="1">
    <citation type="submission" date="2018-05" db="EMBL/GenBank/DDBJ databases">
        <authorList>
            <person name="Lanie J.A."/>
            <person name="Ng W.-L."/>
            <person name="Kazmierczak K.M."/>
            <person name="Andrzejewski T.M."/>
            <person name="Davidsen T.M."/>
            <person name="Wayne K.J."/>
            <person name="Tettelin H."/>
            <person name="Glass J.I."/>
            <person name="Rusch D."/>
            <person name="Podicherti R."/>
            <person name="Tsui H.-C.T."/>
            <person name="Winkler M.E."/>
        </authorList>
    </citation>
    <scope>NUCLEOTIDE SEQUENCE</scope>
</reference>
<dbReference type="EMBL" id="UINC01008140">
    <property type="protein sequence ID" value="SVA36689.1"/>
    <property type="molecule type" value="Genomic_DNA"/>
</dbReference>
<dbReference type="SUPFAM" id="SSF55781">
    <property type="entry name" value="GAF domain-like"/>
    <property type="match status" value="1"/>
</dbReference>
<evidence type="ECO:0000259" key="5">
    <source>
        <dbReference type="PROSITE" id="PS51078"/>
    </source>
</evidence>
<dbReference type="AlphaFoldDB" id="A0A381V8H8"/>
<dbReference type="GO" id="GO:0045892">
    <property type="term" value="P:negative regulation of DNA-templated transcription"/>
    <property type="evidence" value="ECO:0007669"/>
    <property type="project" value="TreeGrafter"/>
</dbReference>
<evidence type="ECO:0000313" key="6">
    <source>
        <dbReference type="EMBL" id="SVA36689.1"/>
    </source>
</evidence>
<feature type="domain" description="IclR-ED" evidence="5">
    <location>
        <begin position="70"/>
        <end position="252"/>
    </location>
</feature>
<dbReference type="Gene3D" id="1.10.10.10">
    <property type="entry name" value="Winged helix-like DNA-binding domain superfamily/Winged helix DNA-binding domain"/>
    <property type="match status" value="1"/>
</dbReference>
<keyword evidence="3" id="KW-0804">Transcription</keyword>
<dbReference type="InterPro" id="IPR014757">
    <property type="entry name" value="Tscrpt_reg_IclR_C"/>
</dbReference>
<dbReference type="InterPro" id="IPR036388">
    <property type="entry name" value="WH-like_DNA-bd_sf"/>
</dbReference>
<dbReference type="Gene3D" id="3.30.450.40">
    <property type="match status" value="1"/>
</dbReference>
<dbReference type="Pfam" id="PF09339">
    <property type="entry name" value="HTH_IclR"/>
    <property type="match status" value="1"/>
</dbReference>
<keyword evidence="1" id="KW-0805">Transcription regulation</keyword>
<dbReference type="SUPFAM" id="SSF46785">
    <property type="entry name" value="Winged helix' DNA-binding domain"/>
    <property type="match status" value="1"/>
</dbReference>
<dbReference type="GO" id="GO:0003677">
    <property type="term" value="F:DNA binding"/>
    <property type="evidence" value="ECO:0007669"/>
    <property type="project" value="UniProtKB-KW"/>
</dbReference>
<dbReference type="InterPro" id="IPR050707">
    <property type="entry name" value="HTH_MetabolicPath_Reg"/>
</dbReference>
<organism evidence="6">
    <name type="scientific">marine metagenome</name>
    <dbReference type="NCBI Taxonomy" id="408172"/>
    <lineage>
        <taxon>unclassified sequences</taxon>
        <taxon>metagenomes</taxon>
        <taxon>ecological metagenomes</taxon>
    </lineage>
</organism>
<dbReference type="InterPro" id="IPR029016">
    <property type="entry name" value="GAF-like_dom_sf"/>
</dbReference>
<keyword evidence="2" id="KW-0238">DNA-binding</keyword>
<evidence type="ECO:0000256" key="3">
    <source>
        <dbReference type="ARBA" id="ARBA00023163"/>
    </source>
</evidence>
<evidence type="ECO:0000256" key="1">
    <source>
        <dbReference type="ARBA" id="ARBA00023015"/>
    </source>
</evidence>
<dbReference type="InterPro" id="IPR036390">
    <property type="entry name" value="WH_DNA-bd_sf"/>
</dbReference>
<feature type="domain" description="HTH iclR-type" evidence="4">
    <location>
        <begin position="7"/>
        <end position="69"/>
    </location>
</feature>
<evidence type="ECO:0008006" key="7">
    <source>
        <dbReference type="Google" id="ProtNLM"/>
    </source>
</evidence>
<dbReference type="GO" id="GO:0003700">
    <property type="term" value="F:DNA-binding transcription factor activity"/>
    <property type="evidence" value="ECO:0007669"/>
    <property type="project" value="TreeGrafter"/>
</dbReference>
<dbReference type="InterPro" id="IPR005471">
    <property type="entry name" value="Tscrpt_reg_IclR_N"/>
</dbReference>
<dbReference type="Pfam" id="PF01614">
    <property type="entry name" value="IclR_C"/>
    <property type="match status" value="1"/>
</dbReference>
<dbReference type="PANTHER" id="PTHR30136:SF7">
    <property type="entry name" value="HTH-TYPE TRANSCRIPTIONAL REGULATOR KDGR-RELATED"/>
    <property type="match status" value="1"/>
</dbReference>
<name>A0A381V8H8_9ZZZZ</name>
<gene>
    <name evidence="6" type="ORF">METZ01_LOCUS89543</name>
</gene>
<protein>
    <recommendedName>
        <fullName evidence="7">HTH iclR-type domain-containing protein</fullName>
    </recommendedName>
</protein>
<dbReference type="PANTHER" id="PTHR30136">
    <property type="entry name" value="HELIX-TURN-HELIX TRANSCRIPTIONAL REGULATOR, ICLR FAMILY"/>
    <property type="match status" value="1"/>
</dbReference>
<accession>A0A381V8H8</accession>
<proteinExistence type="predicted"/>
<evidence type="ECO:0000259" key="4">
    <source>
        <dbReference type="PROSITE" id="PS51077"/>
    </source>
</evidence>
<dbReference type="PROSITE" id="PS51077">
    <property type="entry name" value="HTH_ICLR"/>
    <property type="match status" value="1"/>
</dbReference>
<sequence length="253" mass="28292">MTRNYLSGSIKKALVIIESVAKSPKPLRASQVSVITKLDRATAFRILTFLTSLGYVFKDNTTNLYSLGHKIFEFGDKSDFLKSLTTLCFDYIKDLSQVTHHITYLAVLEGPHIVYCDKVDPSGDSAPRAFRMRQDAHSTALGKAILAHKTREELKEIYKSYSLHKHTKNTITTLDKLMIDLQRVRKNGYSLNEAETFDYVYGIGAPIIDTQNRAIAAISISGTKGSINVKSITELSKEVTRTARIISAKLLEN</sequence>
<dbReference type="PROSITE" id="PS51078">
    <property type="entry name" value="ICLR_ED"/>
    <property type="match status" value="1"/>
</dbReference>
<dbReference type="SMART" id="SM00346">
    <property type="entry name" value="HTH_ICLR"/>
    <property type="match status" value="1"/>
</dbReference>
<evidence type="ECO:0000256" key="2">
    <source>
        <dbReference type="ARBA" id="ARBA00023125"/>
    </source>
</evidence>